<dbReference type="CDD" id="cd22157">
    <property type="entry name" value="F-box_AtFBW1-like"/>
    <property type="match status" value="1"/>
</dbReference>
<dbReference type="Proteomes" id="UP000187203">
    <property type="component" value="Unassembled WGS sequence"/>
</dbReference>
<name>A0A1R3KC23_9ROSI</name>
<keyword evidence="3" id="KW-1185">Reference proteome</keyword>
<dbReference type="PANTHER" id="PTHR31672">
    <property type="entry name" value="BNACNNG10540D PROTEIN"/>
    <property type="match status" value="1"/>
</dbReference>
<dbReference type="InterPro" id="IPR050796">
    <property type="entry name" value="SCF_F-box_component"/>
</dbReference>
<proteinExistence type="predicted"/>
<dbReference type="STRING" id="93759.A0A1R3KC23"/>
<evidence type="ECO:0000259" key="1">
    <source>
        <dbReference type="PROSITE" id="PS50181"/>
    </source>
</evidence>
<dbReference type="AlphaFoldDB" id="A0A1R3KC23"/>
<dbReference type="InterPro" id="IPR001810">
    <property type="entry name" value="F-box_dom"/>
</dbReference>
<dbReference type="Pfam" id="PF07734">
    <property type="entry name" value="FBA_1"/>
    <property type="match status" value="1"/>
</dbReference>
<organism evidence="2 3">
    <name type="scientific">Corchorus olitorius</name>
    <dbReference type="NCBI Taxonomy" id="93759"/>
    <lineage>
        <taxon>Eukaryota</taxon>
        <taxon>Viridiplantae</taxon>
        <taxon>Streptophyta</taxon>
        <taxon>Embryophyta</taxon>
        <taxon>Tracheophyta</taxon>
        <taxon>Spermatophyta</taxon>
        <taxon>Magnoliopsida</taxon>
        <taxon>eudicotyledons</taxon>
        <taxon>Gunneridae</taxon>
        <taxon>Pentapetalae</taxon>
        <taxon>rosids</taxon>
        <taxon>malvids</taxon>
        <taxon>Malvales</taxon>
        <taxon>Malvaceae</taxon>
        <taxon>Grewioideae</taxon>
        <taxon>Apeibeae</taxon>
        <taxon>Corchorus</taxon>
    </lineage>
</organism>
<accession>A0A1R3KC23</accession>
<dbReference type="NCBIfam" id="TIGR01640">
    <property type="entry name" value="F_box_assoc_1"/>
    <property type="match status" value="1"/>
</dbReference>
<evidence type="ECO:0000313" key="3">
    <source>
        <dbReference type="Proteomes" id="UP000187203"/>
    </source>
</evidence>
<dbReference type="InterPro" id="IPR036047">
    <property type="entry name" value="F-box-like_dom_sf"/>
</dbReference>
<gene>
    <name evidence="2" type="ORF">COLO4_09451</name>
</gene>
<dbReference type="Pfam" id="PF12937">
    <property type="entry name" value="F-box-like"/>
    <property type="match status" value="1"/>
</dbReference>
<feature type="domain" description="F-box" evidence="1">
    <location>
        <begin position="1"/>
        <end position="46"/>
    </location>
</feature>
<comment type="caution">
    <text evidence="2">The sequence shown here is derived from an EMBL/GenBank/DDBJ whole genome shotgun (WGS) entry which is preliminary data.</text>
</comment>
<reference evidence="3" key="1">
    <citation type="submission" date="2013-09" db="EMBL/GenBank/DDBJ databases">
        <title>Corchorus olitorius genome sequencing.</title>
        <authorList>
            <person name="Alam M."/>
            <person name="Haque M.S."/>
            <person name="Islam M.S."/>
            <person name="Emdad E.M."/>
            <person name="Islam M.M."/>
            <person name="Ahmed B."/>
            <person name="Halim A."/>
            <person name="Hossen Q.M.M."/>
            <person name="Hossain M.Z."/>
            <person name="Ahmed R."/>
            <person name="Khan M.M."/>
            <person name="Islam R."/>
            <person name="Rashid M.M."/>
            <person name="Khan S.A."/>
            <person name="Rahman M.S."/>
            <person name="Alam M."/>
            <person name="Yahiya A.S."/>
            <person name="Khan M.S."/>
            <person name="Azam M.S."/>
            <person name="Haque T."/>
            <person name="Lashkar M.Z.H."/>
            <person name="Akhand A.I."/>
            <person name="Morshed G."/>
            <person name="Roy S."/>
            <person name="Uddin K.S."/>
            <person name="Rabeya T."/>
            <person name="Hossain A.S."/>
            <person name="Chowdhury A."/>
            <person name="Snigdha A.R."/>
            <person name="Mortoza M.S."/>
            <person name="Matin S.A."/>
            <person name="Hoque S.M.E."/>
            <person name="Islam M.K."/>
            <person name="Roy D.K."/>
            <person name="Haider R."/>
            <person name="Moosa M.M."/>
            <person name="Elias S.M."/>
            <person name="Hasan A.M."/>
            <person name="Jahan S."/>
            <person name="Shafiuddin M."/>
            <person name="Mahmood N."/>
            <person name="Shommy N.S."/>
        </authorList>
    </citation>
    <scope>NUCLEOTIDE SEQUENCE [LARGE SCALE GENOMIC DNA]</scope>
    <source>
        <strain evidence="3">cv. O-4</strain>
    </source>
</reference>
<dbReference type="OrthoDB" id="5314306at2759"/>
<dbReference type="Gene3D" id="1.20.1280.50">
    <property type="match status" value="1"/>
</dbReference>
<dbReference type="InterPro" id="IPR017451">
    <property type="entry name" value="F-box-assoc_interact_dom"/>
</dbReference>
<dbReference type="SUPFAM" id="SSF81383">
    <property type="entry name" value="F-box domain"/>
    <property type="match status" value="1"/>
</dbReference>
<dbReference type="SMART" id="SM00256">
    <property type="entry name" value="FBOX"/>
    <property type="match status" value="1"/>
</dbReference>
<dbReference type="InterPro" id="IPR006527">
    <property type="entry name" value="F-box-assoc_dom_typ1"/>
</dbReference>
<sequence>MSDYLPVEVIEEILKRLPVNSLLKCRPVCKTWNSLITDPSFIWTHLQTSLSKPHTPLLLRGDNKDEYFVHSDDDDFDVLKKFRFPSQRMLPPSPWFRLVGSCNGLICLCLEYGLLDFGEYKLYLWNPSIHKYITLPKPDITFLSDTSYYQHIGFGFDSETHDYKVLNLVTMVLDGLDGIGETVEAYLFSLNTNSWKNITATYSYPEYTIEGHSLSVFVNGILHWLGYKKGNDGWFTNMVLGLDTSTERFLDITLPENLVGLCPTNLCIMKYGESSIAVLKSDSEDYGQLEVWVMKEYGEFDSWTMVLHLTDETGEAIPRVLWFRNNGEVLLEADGGELASMDLECQLMEDLGIESEEGYSVVESYVESLVLLDKGADAGGVNYAN</sequence>
<protein>
    <recommendedName>
        <fullName evidence="1">F-box domain-containing protein</fullName>
    </recommendedName>
</protein>
<dbReference type="PANTHER" id="PTHR31672:SF13">
    <property type="entry name" value="F-BOX PROTEIN CPR30-LIKE"/>
    <property type="match status" value="1"/>
</dbReference>
<dbReference type="EMBL" id="AWUE01014234">
    <property type="protein sequence ID" value="OMP04625.1"/>
    <property type="molecule type" value="Genomic_DNA"/>
</dbReference>
<dbReference type="PROSITE" id="PS50181">
    <property type="entry name" value="FBOX"/>
    <property type="match status" value="1"/>
</dbReference>
<evidence type="ECO:0000313" key="2">
    <source>
        <dbReference type="EMBL" id="OMP04625.1"/>
    </source>
</evidence>